<sequence>MVSRSRPPLLPPGGHSNPRVGVYKTKTATPCTREQNPPRFGSDPDLLSIHLLPNRAVSVSVRRQGLVKAPVSRNGQTSATMAVASLEKPRLAEGLGGGTSLNFTYICACAAKGKTTFEEEDEARERETDRAIEMKEGGQGERDGSKTT</sequence>
<dbReference type="Proteomes" id="UP000030765">
    <property type="component" value="Unassembled WGS sequence"/>
</dbReference>
<evidence type="ECO:0000313" key="3">
    <source>
        <dbReference type="EnsemblMetazoa" id="ASIC006365-PA"/>
    </source>
</evidence>
<reference evidence="2 4" key="1">
    <citation type="journal article" date="2014" name="BMC Genomics">
        <title>Genome sequence of Anopheles sinensis provides insight into genetics basis of mosquito competence for malaria parasites.</title>
        <authorList>
            <person name="Zhou D."/>
            <person name="Zhang D."/>
            <person name="Ding G."/>
            <person name="Shi L."/>
            <person name="Hou Q."/>
            <person name="Ye Y."/>
            <person name="Xu Y."/>
            <person name="Zhou H."/>
            <person name="Xiong C."/>
            <person name="Li S."/>
            <person name="Yu J."/>
            <person name="Hong S."/>
            <person name="Yu X."/>
            <person name="Zou P."/>
            <person name="Chen C."/>
            <person name="Chang X."/>
            <person name="Wang W."/>
            <person name="Lv Y."/>
            <person name="Sun Y."/>
            <person name="Ma L."/>
            <person name="Shen B."/>
            <person name="Zhu C."/>
        </authorList>
    </citation>
    <scope>NUCLEOTIDE SEQUENCE [LARGE SCALE GENOMIC DNA]</scope>
</reference>
<gene>
    <name evidence="2" type="ORF">ZHAS_00006365</name>
</gene>
<feature type="compositionally biased region" description="Basic and acidic residues" evidence="1">
    <location>
        <begin position="123"/>
        <end position="148"/>
    </location>
</feature>
<feature type="compositionally biased region" description="Polar residues" evidence="1">
    <location>
        <begin position="26"/>
        <end position="35"/>
    </location>
</feature>
<evidence type="ECO:0000313" key="2">
    <source>
        <dbReference type="EMBL" id="KFB38874.1"/>
    </source>
</evidence>
<feature type="region of interest" description="Disordered" evidence="1">
    <location>
        <begin position="115"/>
        <end position="148"/>
    </location>
</feature>
<reference evidence="3" key="2">
    <citation type="submission" date="2020-05" db="UniProtKB">
        <authorList>
            <consortium name="EnsemblMetazoa"/>
        </authorList>
    </citation>
    <scope>IDENTIFICATION</scope>
</reference>
<organism evidence="2">
    <name type="scientific">Anopheles sinensis</name>
    <name type="common">Mosquito</name>
    <dbReference type="NCBI Taxonomy" id="74873"/>
    <lineage>
        <taxon>Eukaryota</taxon>
        <taxon>Metazoa</taxon>
        <taxon>Ecdysozoa</taxon>
        <taxon>Arthropoda</taxon>
        <taxon>Hexapoda</taxon>
        <taxon>Insecta</taxon>
        <taxon>Pterygota</taxon>
        <taxon>Neoptera</taxon>
        <taxon>Endopterygota</taxon>
        <taxon>Diptera</taxon>
        <taxon>Nematocera</taxon>
        <taxon>Culicoidea</taxon>
        <taxon>Culicidae</taxon>
        <taxon>Anophelinae</taxon>
        <taxon>Anopheles</taxon>
    </lineage>
</organism>
<protein>
    <submittedName>
        <fullName evidence="2 3">Gud1p</fullName>
    </submittedName>
</protein>
<evidence type="ECO:0000256" key="1">
    <source>
        <dbReference type="SAM" id="MobiDB-lite"/>
    </source>
</evidence>
<dbReference type="EMBL" id="KE524974">
    <property type="protein sequence ID" value="KFB38874.1"/>
    <property type="molecule type" value="Genomic_DNA"/>
</dbReference>
<proteinExistence type="predicted"/>
<dbReference type="EnsemblMetazoa" id="ASIC006365-RA">
    <property type="protein sequence ID" value="ASIC006365-PA"/>
    <property type="gene ID" value="ASIC006365"/>
</dbReference>
<dbReference type="EMBL" id="ATLV01014527">
    <property type="status" value="NOT_ANNOTATED_CDS"/>
    <property type="molecule type" value="Genomic_DNA"/>
</dbReference>
<accession>A0A084VLN0</accession>
<feature type="region of interest" description="Disordered" evidence="1">
    <location>
        <begin position="1"/>
        <end position="45"/>
    </location>
</feature>
<evidence type="ECO:0000313" key="4">
    <source>
        <dbReference type="Proteomes" id="UP000030765"/>
    </source>
</evidence>
<dbReference type="AlphaFoldDB" id="A0A084VLN0"/>
<dbReference type="VEuPathDB" id="VectorBase:ASIC006365"/>
<name>A0A084VLN0_ANOSI</name>
<keyword evidence="4" id="KW-1185">Reference proteome</keyword>